<keyword evidence="1" id="KW-0479">Metal-binding</keyword>
<evidence type="ECO:0000313" key="4">
    <source>
        <dbReference type="Proteomes" id="UP000198211"/>
    </source>
</evidence>
<keyword evidence="1" id="KW-0863">Zinc-finger</keyword>
<dbReference type="Proteomes" id="UP000198211">
    <property type="component" value="Unassembled WGS sequence"/>
</dbReference>
<dbReference type="AlphaFoldDB" id="A0A225UYT4"/>
<dbReference type="GO" id="GO:0008270">
    <property type="term" value="F:zinc ion binding"/>
    <property type="evidence" value="ECO:0007669"/>
    <property type="project" value="UniProtKB-KW"/>
</dbReference>
<evidence type="ECO:0000256" key="1">
    <source>
        <dbReference type="PROSITE-ProRule" id="PRU00325"/>
    </source>
</evidence>
<gene>
    <name evidence="3" type="ORF">PHMEG_00032142</name>
</gene>
<accession>A0A225UYT4</accession>
<reference evidence="4" key="1">
    <citation type="submission" date="2017-03" db="EMBL/GenBank/DDBJ databases">
        <title>Phytopthora megakarya and P. palmivora, two closely related causual agents of cacao black pod achieved similar genome size and gene model numbers by different mechanisms.</title>
        <authorList>
            <person name="Ali S."/>
            <person name="Shao J."/>
            <person name="Larry D.J."/>
            <person name="Kronmiller B."/>
            <person name="Shen D."/>
            <person name="Strem M.D."/>
            <person name="Melnick R.L."/>
            <person name="Guiltinan M.J."/>
            <person name="Tyler B.M."/>
            <person name="Meinhardt L.W."/>
            <person name="Bailey B.A."/>
        </authorList>
    </citation>
    <scope>NUCLEOTIDE SEQUENCE [LARGE SCALE GENOMIC DNA]</scope>
    <source>
        <strain evidence="4">zdho120</strain>
    </source>
</reference>
<evidence type="ECO:0000313" key="3">
    <source>
        <dbReference type="EMBL" id="OWY97349.1"/>
    </source>
</evidence>
<dbReference type="Pfam" id="PF21056">
    <property type="entry name" value="ZSWIM1-3_RNaseH-like"/>
    <property type="match status" value="1"/>
</dbReference>
<dbReference type="PANTHER" id="PTHR31569:SF4">
    <property type="entry name" value="SWIM-TYPE DOMAIN-CONTAINING PROTEIN"/>
    <property type="match status" value="1"/>
</dbReference>
<name>A0A225UYT4_9STRA</name>
<proteinExistence type="predicted"/>
<dbReference type="OrthoDB" id="115059at2759"/>
<dbReference type="InterPro" id="IPR007527">
    <property type="entry name" value="Znf_SWIM"/>
</dbReference>
<protein>
    <recommendedName>
        <fullName evidence="2">SWIM-type domain-containing protein</fullName>
    </recommendedName>
</protein>
<keyword evidence="1" id="KW-0862">Zinc</keyword>
<keyword evidence="4" id="KW-1185">Reference proteome</keyword>
<dbReference type="PANTHER" id="PTHR31569">
    <property type="entry name" value="SWIM-TYPE DOMAIN-CONTAINING PROTEIN"/>
    <property type="match status" value="1"/>
</dbReference>
<organism evidence="3 4">
    <name type="scientific">Phytophthora megakarya</name>
    <dbReference type="NCBI Taxonomy" id="4795"/>
    <lineage>
        <taxon>Eukaryota</taxon>
        <taxon>Sar</taxon>
        <taxon>Stramenopiles</taxon>
        <taxon>Oomycota</taxon>
        <taxon>Peronosporomycetes</taxon>
        <taxon>Peronosporales</taxon>
        <taxon>Peronosporaceae</taxon>
        <taxon>Phytophthora</taxon>
    </lineage>
</organism>
<dbReference type="InterPro" id="IPR048324">
    <property type="entry name" value="ZSWIM1-3_RNaseH-like"/>
</dbReference>
<evidence type="ECO:0000259" key="2">
    <source>
        <dbReference type="PROSITE" id="PS50966"/>
    </source>
</evidence>
<dbReference type="InterPro" id="IPR052579">
    <property type="entry name" value="Zinc_finger_SWIM"/>
</dbReference>
<dbReference type="EMBL" id="NBNE01010557">
    <property type="protein sequence ID" value="OWY97349.1"/>
    <property type="molecule type" value="Genomic_DNA"/>
</dbReference>
<comment type="caution">
    <text evidence="3">The sequence shown here is derived from an EMBL/GenBank/DDBJ whole genome shotgun (WGS) entry which is preliminary data.</text>
</comment>
<sequence length="377" mass="43273">MRRMCRKFPVVVCIDATYGTNINRYRLFSFMVTDKFGVGAFAQHSLIDGESPDNMAAAFRAFKNNNIRYKDIKVLVLDKDFTEIPLVDRQLPQATIISCHFHVIDYLKREVSKRDYGFTNLEKENLKNIFTLMIREKDEFSFDRYCTAAETLCEKKKEFWTYFKTNWLNCKSMWCAYIRGTIPHLDNNTNNRLEASWGAAKGILDRHMPMDECVDHLLFSSAKIVTNDACDLVEEQYRTLADVSYDCEASSISSGCYALISRKSKQQYAVDTTTNTCSCDFHQTVLLPCRHVMHVRQTIFPTKSVIPLEAIPSRWSIVDEDTEDMDFEPSGGYVVSMLDKSPVNRGLGHNQKYHDVFAVCQRLAEVVADKGSSEFNA</sequence>
<feature type="domain" description="SWIM-type" evidence="2">
    <location>
        <begin position="268"/>
        <end position="300"/>
    </location>
</feature>
<dbReference type="PROSITE" id="PS50966">
    <property type="entry name" value="ZF_SWIM"/>
    <property type="match status" value="1"/>
</dbReference>